<dbReference type="PANTHER" id="PTHR48228">
    <property type="entry name" value="SUCCINYL-COA--D-CITRAMALATE COA-TRANSFERASE"/>
    <property type="match status" value="1"/>
</dbReference>
<dbReference type="InterPro" id="IPR044855">
    <property type="entry name" value="CoA-Trfase_III_dom3_sf"/>
</dbReference>
<keyword evidence="1" id="KW-0808">Transferase</keyword>
<dbReference type="SUPFAM" id="SSF89796">
    <property type="entry name" value="CoA-transferase family III (CaiB/BaiF)"/>
    <property type="match status" value="2"/>
</dbReference>
<accession>A0A428YZR1</accession>
<protein>
    <submittedName>
        <fullName evidence="1">CoA transferase</fullName>
    </submittedName>
</protein>
<evidence type="ECO:0000313" key="1">
    <source>
        <dbReference type="EMBL" id="RSM77011.1"/>
    </source>
</evidence>
<organism evidence="1 2">
    <name type="scientific">Kibdelosporangium aridum</name>
    <dbReference type="NCBI Taxonomy" id="2030"/>
    <lineage>
        <taxon>Bacteria</taxon>
        <taxon>Bacillati</taxon>
        <taxon>Actinomycetota</taxon>
        <taxon>Actinomycetes</taxon>
        <taxon>Pseudonocardiales</taxon>
        <taxon>Pseudonocardiaceae</taxon>
        <taxon>Kibdelosporangium</taxon>
    </lineage>
</organism>
<dbReference type="PANTHER" id="PTHR48228:SF4">
    <property type="entry name" value="BLR3030 PROTEIN"/>
    <property type="match status" value="1"/>
</dbReference>
<dbReference type="Gene3D" id="3.30.1540.10">
    <property type="entry name" value="formyl-coa transferase, domain 3"/>
    <property type="match status" value="1"/>
</dbReference>
<dbReference type="InterPro" id="IPR050509">
    <property type="entry name" value="CoA-transferase_III"/>
</dbReference>
<dbReference type="Pfam" id="PF02515">
    <property type="entry name" value="CoA_transf_3"/>
    <property type="match status" value="1"/>
</dbReference>
<sequence length="421" mass="44610">MIDASPWAAHDPVLPGRFRVGSAAAACVHATTRAAADLFAARGGDPGPVSVDVRHAAAHFRSERYLRVDGEVPGGEDPLTGNYKAVDGWVRLHCNYPHHRDAAIQVLGPDLDVASRKASEIEEAVVAAGGAAAAQRTRAEWAAHPQGIVLRQLPLVSIEQIGEAPPLRLSKADRPLSGIRVLDLTHVIAGPVCGRTLAAHGADVLHVGAEHLPVVRPILIDTQFGKRSAFIDLRTAQGADTLRGLARDADVFIESFRPGSLAAKGFGPADLAAIRPGIVVVEISAWGWEGPWRTRRGFDSLAQLASGIAAGDPPVALPAQFLDHGTGWLAAYGVLTALRRRMETGGSWLVKVALARTGLWLDELGQTEVNGGRLNVDGLLTNTPSPFGLLTHIRFPGSLPGAQPNWDHGSVIPGSAKPEWW</sequence>
<dbReference type="Proteomes" id="UP000287547">
    <property type="component" value="Unassembled WGS sequence"/>
</dbReference>
<proteinExistence type="predicted"/>
<dbReference type="OrthoDB" id="9058532at2"/>
<dbReference type="InterPro" id="IPR023606">
    <property type="entry name" value="CoA-Trfase_III_dom_1_sf"/>
</dbReference>
<dbReference type="RefSeq" id="WP_037262158.1">
    <property type="nucleotide sequence ID" value="NZ_QHKI01000042.1"/>
</dbReference>
<dbReference type="InterPro" id="IPR003673">
    <property type="entry name" value="CoA-Trfase_fam_III"/>
</dbReference>
<gene>
    <name evidence="1" type="ORF">DMH04_35805</name>
</gene>
<dbReference type="EMBL" id="QHKI01000042">
    <property type="protein sequence ID" value="RSM77011.1"/>
    <property type="molecule type" value="Genomic_DNA"/>
</dbReference>
<dbReference type="Gene3D" id="3.40.50.10540">
    <property type="entry name" value="Crotonobetainyl-coa:carnitine coa-transferase, domain 1"/>
    <property type="match status" value="1"/>
</dbReference>
<comment type="caution">
    <text evidence="1">The sequence shown here is derived from an EMBL/GenBank/DDBJ whole genome shotgun (WGS) entry which is preliminary data.</text>
</comment>
<dbReference type="GO" id="GO:0016740">
    <property type="term" value="F:transferase activity"/>
    <property type="evidence" value="ECO:0007669"/>
    <property type="project" value="UniProtKB-KW"/>
</dbReference>
<reference evidence="1 2" key="1">
    <citation type="submission" date="2018-05" db="EMBL/GenBank/DDBJ databases">
        <title>Evolution of GPA BGCs.</title>
        <authorList>
            <person name="Waglechner N."/>
            <person name="Wright G.D."/>
        </authorList>
    </citation>
    <scope>NUCLEOTIDE SEQUENCE [LARGE SCALE GENOMIC DNA]</scope>
    <source>
        <strain evidence="1 2">A82846</strain>
    </source>
</reference>
<dbReference type="AlphaFoldDB" id="A0A428YZR1"/>
<name>A0A428YZR1_KIBAR</name>
<evidence type="ECO:0000313" key="2">
    <source>
        <dbReference type="Proteomes" id="UP000287547"/>
    </source>
</evidence>